<dbReference type="EMBL" id="CAFBMT010000017">
    <property type="protein sequence ID" value="CAB4946670.1"/>
    <property type="molecule type" value="Genomic_DNA"/>
</dbReference>
<evidence type="ECO:0000313" key="4">
    <source>
        <dbReference type="EMBL" id="CAB4851810.1"/>
    </source>
</evidence>
<evidence type="ECO:0000313" key="6">
    <source>
        <dbReference type="EMBL" id="CAB4997558.1"/>
    </source>
</evidence>
<evidence type="ECO:0000313" key="2">
    <source>
        <dbReference type="EMBL" id="CAB4740835.1"/>
    </source>
</evidence>
<name>A0A6J6T1K3_9ZZZZ</name>
<dbReference type="AlphaFoldDB" id="A0A6J6T1K3"/>
<reference evidence="2" key="1">
    <citation type="submission" date="2020-05" db="EMBL/GenBank/DDBJ databases">
        <authorList>
            <person name="Chiriac C."/>
            <person name="Salcher M."/>
            <person name="Ghai R."/>
            <person name="Kavagutti S V."/>
        </authorList>
    </citation>
    <scope>NUCLEOTIDE SEQUENCE</scope>
</reference>
<dbReference type="EMBL" id="CAESGF010000021">
    <property type="protein sequence ID" value="CAB4364932.1"/>
    <property type="molecule type" value="Genomic_DNA"/>
</dbReference>
<dbReference type="EMBL" id="CAFBOL010000053">
    <property type="protein sequence ID" value="CAB4997558.1"/>
    <property type="molecule type" value="Genomic_DNA"/>
</dbReference>
<evidence type="ECO:0000313" key="1">
    <source>
        <dbReference type="EMBL" id="CAB4364932.1"/>
    </source>
</evidence>
<organism evidence="2">
    <name type="scientific">freshwater metagenome</name>
    <dbReference type="NCBI Taxonomy" id="449393"/>
    <lineage>
        <taxon>unclassified sequences</taxon>
        <taxon>metagenomes</taxon>
        <taxon>ecological metagenomes</taxon>
    </lineage>
</organism>
<dbReference type="EMBL" id="CAFAAV010000124">
    <property type="protein sequence ID" value="CAB4824983.1"/>
    <property type="molecule type" value="Genomic_DNA"/>
</dbReference>
<evidence type="ECO:0000313" key="3">
    <source>
        <dbReference type="EMBL" id="CAB4824983.1"/>
    </source>
</evidence>
<dbReference type="EMBL" id="CAFBIY010000097">
    <property type="protein sequence ID" value="CAB4851810.1"/>
    <property type="molecule type" value="Genomic_DNA"/>
</dbReference>
<gene>
    <name evidence="2" type="ORF">UFOPK2656_02888</name>
    <name evidence="3" type="ORF">UFOPK3099_01618</name>
    <name evidence="4" type="ORF">UFOPK3267_01735</name>
    <name evidence="5" type="ORF">UFOPK3651_02566</name>
    <name evidence="6" type="ORF">UFOPK3931_01905</name>
    <name evidence="1" type="ORF">UFOPK4189_02689</name>
</gene>
<proteinExistence type="predicted"/>
<sequence length="81" mass="9118">MPRLKKLDVERLMNDYDLDPVAALTRALRITLDQPDGEWTAMVKAAGFTCAQRIRLQGHDPAALDELLVHLNELRTTPAHV</sequence>
<protein>
    <submittedName>
        <fullName evidence="2">Unannotated protein</fullName>
    </submittedName>
</protein>
<accession>A0A6J6T1K3</accession>
<dbReference type="EMBL" id="CAEZYF010000025">
    <property type="protein sequence ID" value="CAB4740835.1"/>
    <property type="molecule type" value="Genomic_DNA"/>
</dbReference>
<evidence type="ECO:0000313" key="5">
    <source>
        <dbReference type="EMBL" id="CAB4946670.1"/>
    </source>
</evidence>